<dbReference type="Proteomes" id="UP000563151">
    <property type="component" value="Unassembled WGS sequence"/>
</dbReference>
<dbReference type="CDD" id="cd01948">
    <property type="entry name" value="EAL"/>
    <property type="match status" value="1"/>
</dbReference>
<dbReference type="PROSITE" id="PS50887">
    <property type="entry name" value="GGDEF"/>
    <property type="match status" value="1"/>
</dbReference>
<keyword evidence="9" id="KW-1185">Reference proteome</keyword>
<evidence type="ECO:0000256" key="2">
    <source>
        <dbReference type="SAM" id="Phobius"/>
    </source>
</evidence>
<evidence type="ECO:0000313" key="9">
    <source>
        <dbReference type="Proteomes" id="UP000563151"/>
    </source>
</evidence>
<evidence type="ECO:0000259" key="3">
    <source>
        <dbReference type="PROSITE" id="PS50112"/>
    </source>
</evidence>
<dbReference type="SMART" id="SM00052">
    <property type="entry name" value="EAL"/>
    <property type="match status" value="1"/>
</dbReference>
<evidence type="ECO:0000313" key="8">
    <source>
        <dbReference type="EMBL" id="MBC2396706.1"/>
    </source>
</evidence>
<dbReference type="AlphaFoldDB" id="A0A923E8K8"/>
<keyword evidence="2" id="KW-0472">Membrane</keyword>
<dbReference type="InterPro" id="IPR000014">
    <property type="entry name" value="PAS"/>
</dbReference>
<dbReference type="Pfam" id="PF00563">
    <property type="entry name" value="EAL"/>
    <property type="match status" value="1"/>
</dbReference>
<dbReference type="InterPro" id="IPR000700">
    <property type="entry name" value="PAS-assoc_C"/>
</dbReference>
<dbReference type="PANTHER" id="PTHR44757">
    <property type="entry name" value="DIGUANYLATE CYCLASE DGCP"/>
    <property type="match status" value="1"/>
</dbReference>
<dbReference type="Gene3D" id="3.20.20.450">
    <property type="entry name" value="EAL domain"/>
    <property type="match status" value="1"/>
</dbReference>
<dbReference type="InterPro" id="IPR013655">
    <property type="entry name" value="PAS_fold_3"/>
</dbReference>
<feature type="domain" description="PAS" evidence="3">
    <location>
        <begin position="335"/>
        <end position="407"/>
    </location>
</feature>
<evidence type="ECO:0000259" key="5">
    <source>
        <dbReference type="PROSITE" id="PS50839"/>
    </source>
</evidence>
<feature type="domain" description="PAC" evidence="4">
    <location>
        <begin position="411"/>
        <end position="463"/>
    </location>
</feature>
<dbReference type="PROSITE" id="PS50112">
    <property type="entry name" value="PAS"/>
    <property type="match status" value="1"/>
</dbReference>
<dbReference type="PANTHER" id="PTHR44757:SF2">
    <property type="entry name" value="BIOFILM ARCHITECTURE MAINTENANCE PROTEIN MBAA"/>
    <property type="match status" value="1"/>
</dbReference>
<feature type="coiled-coil region" evidence="1">
    <location>
        <begin position="273"/>
        <end position="331"/>
    </location>
</feature>
<organism evidence="8 9">
    <name type="scientific">Clostridium tetanomorphum</name>
    <dbReference type="NCBI Taxonomy" id="1553"/>
    <lineage>
        <taxon>Bacteria</taxon>
        <taxon>Bacillati</taxon>
        <taxon>Bacillota</taxon>
        <taxon>Clostridia</taxon>
        <taxon>Eubacteriales</taxon>
        <taxon>Clostridiaceae</taxon>
        <taxon>Clostridium</taxon>
    </lineage>
</organism>
<dbReference type="Gene3D" id="3.30.70.270">
    <property type="match status" value="1"/>
</dbReference>
<dbReference type="InterPro" id="IPR029787">
    <property type="entry name" value="Nucleotide_cyclase"/>
</dbReference>
<evidence type="ECO:0000259" key="7">
    <source>
        <dbReference type="PROSITE" id="PS50887"/>
    </source>
</evidence>
<protein>
    <submittedName>
        <fullName evidence="8">EAL domain-containing protein</fullName>
    </submittedName>
</protein>
<dbReference type="Pfam" id="PF08447">
    <property type="entry name" value="PAS_3"/>
    <property type="match status" value="1"/>
</dbReference>
<dbReference type="CDD" id="cd00130">
    <property type="entry name" value="PAS"/>
    <property type="match status" value="1"/>
</dbReference>
<evidence type="ECO:0000256" key="1">
    <source>
        <dbReference type="SAM" id="Coils"/>
    </source>
</evidence>
<reference evidence="8 9" key="1">
    <citation type="submission" date="2020-04" db="EMBL/GenBank/DDBJ databases">
        <title>Genomic insights into acetone-butanol-ethanol (ABE) fermentation by sequencing solventogenic clostridia strains.</title>
        <authorList>
            <person name="Brown S."/>
        </authorList>
    </citation>
    <scope>NUCLEOTIDE SEQUENCE [LARGE SCALE GENOMIC DNA]</scope>
    <source>
        <strain evidence="8 9">DJ011</strain>
    </source>
</reference>
<dbReference type="PROSITE" id="PS50883">
    <property type="entry name" value="EAL"/>
    <property type="match status" value="1"/>
</dbReference>
<dbReference type="SMART" id="SM00267">
    <property type="entry name" value="GGDEF"/>
    <property type="match status" value="1"/>
</dbReference>
<dbReference type="NCBIfam" id="TIGR00229">
    <property type="entry name" value="sensory_box"/>
    <property type="match status" value="1"/>
</dbReference>
<evidence type="ECO:0000259" key="4">
    <source>
        <dbReference type="PROSITE" id="PS50113"/>
    </source>
</evidence>
<keyword evidence="2" id="KW-0812">Transmembrane</keyword>
<feature type="domain" description="EAL" evidence="6">
    <location>
        <begin position="639"/>
        <end position="893"/>
    </location>
</feature>
<dbReference type="GO" id="GO:0003824">
    <property type="term" value="F:catalytic activity"/>
    <property type="evidence" value="ECO:0007669"/>
    <property type="project" value="UniProtKB-ARBA"/>
</dbReference>
<gene>
    <name evidence="8" type="ORF">HGG79_02775</name>
</gene>
<sequence>MKKERFKIKNTRYISLQIILIIIMLILFESIFYKYKVNMAEHNIDIIGEDVSGKIQENININISPLISFGYNFSIDENITEKSFNKLSEYYMKNFPDILFLEHKNKDNITDMIYPKEGLGLVIGKSLQYVSEDLIYLNKEMKDKKIIISGPKDLNYLDYNIKAIIVKYPIFKDGKFNGLIVCAIDLEKFLNNNIKKEILRSYNISISNKGEFYGSEVHKGHICEKNIHVLDNNLKIQVSSKQNYIKNILDELVAATITLVLLILFIFYLEIEILNKNNKIDELTKLKDKLKEDEVKLQQSYEDLSAVYEELAATEEELRFKYEELQKSEEALRISEERYKLAVDGANDAIWEWNIEKGKLFISDRWENIVGYSLNENISMKKIIKTIIHPEDKKIAIEDFNKYIRGEVSLYKSTFRVKSSDGDYKWIFNRGKALWNNEGRAVRLSGSLTDITDRKKSDEKMLQMASYDQLTNLPNKRLFLNNLQNHMNKVLREDSDENIAVIFLDLDNFKKINDTLGHNYGDQLLKVVAGILEFCVGETNAVARVGGDEFLIYLYCDKDYNNIINLCEEIKSLLNNPLEIGRKHMYTSASMGISIFPQDSIDINILLKNADTAMYKAKNFGKNNYCFFTKDMRDEVVRKTEIEKGLREALDNNELQVYYQPQIDVNSRKLVGFEALLRWNSKELGWVSPAEFIPIAEETGLILPIGEWIIKTACNQHVEWMKKGYKPFIMAINLSTVQIQHKDFGKVVRKIIEESKVDTKYLEFEITETILMESLDCSMELLKEFRDLEIKVALDDFGTGYSSFNYLKSLPISTIKIDKSFIDNINFNSNDKDITHGIIKLAHRINMDVIAEGVEKEDQVWLLQDMKCDRIQGYYFSKPLALQDAENLLTKLS</sequence>
<dbReference type="InterPro" id="IPR035965">
    <property type="entry name" value="PAS-like_dom_sf"/>
</dbReference>
<dbReference type="PROSITE" id="PS50113">
    <property type="entry name" value="PAC"/>
    <property type="match status" value="1"/>
</dbReference>
<dbReference type="NCBIfam" id="TIGR00254">
    <property type="entry name" value="GGDEF"/>
    <property type="match status" value="1"/>
</dbReference>
<dbReference type="SMART" id="SM00091">
    <property type="entry name" value="PAS"/>
    <property type="match status" value="1"/>
</dbReference>
<feature type="domain" description="GGDEF" evidence="7">
    <location>
        <begin position="497"/>
        <end position="630"/>
    </location>
</feature>
<dbReference type="InterPro" id="IPR001633">
    <property type="entry name" value="EAL_dom"/>
</dbReference>
<dbReference type="InterPro" id="IPR006189">
    <property type="entry name" value="CHASE_dom"/>
</dbReference>
<dbReference type="RefSeq" id="WP_173680351.1">
    <property type="nucleotide sequence ID" value="NZ_JAAZWO010000002.1"/>
</dbReference>
<accession>A0A923E8K8</accession>
<dbReference type="Gene3D" id="3.30.450.20">
    <property type="entry name" value="PAS domain"/>
    <property type="match status" value="1"/>
</dbReference>
<dbReference type="EMBL" id="JAAZWO010000002">
    <property type="protein sequence ID" value="MBC2396706.1"/>
    <property type="molecule type" value="Genomic_DNA"/>
</dbReference>
<dbReference type="SUPFAM" id="SSF141868">
    <property type="entry name" value="EAL domain-like"/>
    <property type="match status" value="1"/>
</dbReference>
<keyword evidence="1" id="KW-0175">Coiled coil</keyword>
<dbReference type="Pfam" id="PF00990">
    <property type="entry name" value="GGDEF"/>
    <property type="match status" value="1"/>
</dbReference>
<dbReference type="SUPFAM" id="SSF55785">
    <property type="entry name" value="PYP-like sensor domain (PAS domain)"/>
    <property type="match status" value="1"/>
</dbReference>
<dbReference type="InterPro" id="IPR043128">
    <property type="entry name" value="Rev_trsase/Diguanyl_cyclase"/>
</dbReference>
<evidence type="ECO:0000259" key="6">
    <source>
        <dbReference type="PROSITE" id="PS50883"/>
    </source>
</evidence>
<proteinExistence type="predicted"/>
<keyword evidence="2" id="KW-1133">Transmembrane helix</keyword>
<dbReference type="CDD" id="cd01949">
    <property type="entry name" value="GGDEF"/>
    <property type="match status" value="1"/>
</dbReference>
<comment type="caution">
    <text evidence="8">The sequence shown here is derived from an EMBL/GenBank/DDBJ whole genome shotgun (WGS) entry which is preliminary data.</text>
</comment>
<dbReference type="InterPro" id="IPR035919">
    <property type="entry name" value="EAL_sf"/>
</dbReference>
<dbReference type="PROSITE" id="PS50839">
    <property type="entry name" value="CHASE"/>
    <property type="match status" value="1"/>
</dbReference>
<dbReference type="InterPro" id="IPR052155">
    <property type="entry name" value="Biofilm_reg_signaling"/>
</dbReference>
<feature type="transmembrane region" description="Helical" evidence="2">
    <location>
        <begin position="12"/>
        <end position="33"/>
    </location>
</feature>
<dbReference type="InterPro" id="IPR000160">
    <property type="entry name" value="GGDEF_dom"/>
</dbReference>
<feature type="domain" description="CHASE" evidence="5">
    <location>
        <begin position="112"/>
        <end position="194"/>
    </location>
</feature>
<dbReference type="SUPFAM" id="SSF55073">
    <property type="entry name" value="Nucleotide cyclase"/>
    <property type="match status" value="1"/>
</dbReference>
<name>A0A923E8K8_CLOTT</name>